<dbReference type="InterPro" id="IPR036708">
    <property type="entry name" value="BipD-like_sf"/>
</dbReference>
<dbReference type="EMBL" id="QGGL01000017">
    <property type="protein sequence ID" value="PWK07425.1"/>
    <property type="molecule type" value="Genomic_DNA"/>
</dbReference>
<dbReference type="Proteomes" id="UP000245634">
    <property type="component" value="Unassembled WGS sequence"/>
</dbReference>
<evidence type="ECO:0000313" key="3">
    <source>
        <dbReference type="Proteomes" id="UP000245634"/>
    </source>
</evidence>
<feature type="region of interest" description="Disordered" evidence="1">
    <location>
        <begin position="53"/>
        <end position="91"/>
    </location>
</feature>
<proteinExistence type="predicted"/>
<keyword evidence="3" id="KW-1185">Reference proteome</keyword>
<feature type="compositionally biased region" description="Gly residues" evidence="1">
    <location>
        <begin position="60"/>
        <end position="71"/>
    </location>
</feature>
<evidence type="ECO:0000256" key="1">
    <source>
        <dbReference type="SAM" id="MobiDB-lite"/>
    </source>
</evidence>
<comment type="caution">
    <text evidence="2">The sequence shown here is derived from an EMBL/GenBank/DDBJ whole genome shotgun (WGS) entry which is preliminary data.</text>
</comment>
<feature type="region of interest" description="Disordered" evidence="1">
    <location>
        <begin position="1"/>
        <end position="27"/>
    </location>
</feature>
<dbReference type="SUPFAM" id="SSF140693">
    <property type="entry name" value="IpaD-like"/>
    <property type="match status" value="1"/>
</dbReference>
<dbReference type="AlphaFoldDB" id="A0A316D5S4"/>
<reference evidence="2 3" key="1">
    <citation type="submission" date="2018-05" db="EMBL/GenBank/DDBJ databases">
        <title>Genomic Encyclopedia of Type Strains, Phase IV (KMG-IV): sequencing the most valuable type-strain genomes for metagenomic binning, comparative biology and taxonomic classification.</title>
        <authorList>
            <person name="Goeker M."/>
        </authorList>
    </citation>
    <scope>NUCLEOTIDE SEQUENCE [LARGE SCALE GENOMIC DNA]</scope>
    <source>
        <strain evidence="2 3">DSM 18773</strain>
    </source>
</reference>
<accession>A0A316D5S4</accession>
<gene>
    <name evidence="2" type="ORF">C7459_11723</name>
</gene>
<organism evidence="2 3">
    <name type="scientific">Tumebacillus permanentifrigoris</name>
    <dbReference type="NCBI Taxonomy" id="378543"/>
    <lineage>
        <taxon>Bacteria</taxon>
        <taxon>Bacillati</taxon>
        <taxon>Bacillota</taxon>
        <taxon>Bacilli</taxon>
        <taxon>Bacillales</taxon>
        <taxon>Alicyclobacillaceae</taxon>
        <taxon>Tumebacillus</taxon>
    </lineage>
</organism>
<evidence type="ECO:0000313" key="2">
    <source>
        <dbReference type="EMBL" id="PWK07425.1"/>
    </source>
</evidence>
<protein>
    <submittedName>
        <fullName evidence="2">Uncharacterized protein</fullName>
    </submittedName>
</protein>
<name>A0A316D5S4_9BACL</name>
<dbReference type="RefSeq" id="WP_109690589.1">
    <property type="nucleotide sequence ID" value="NZ_QGGL01000017.1"/>
</dbReference>
<sequence>MKSQVKSTKATEIDSQSRVGVTRGTPTNPILQLQALYGNRAVTQLLRQGVPVQFGKKKGGGNANGGKGGGKAQVEEAEESAHESEESADENVALGQGMRAIKQVLENIANTVAEKTGDEVEEILEEIPNYVSQAGDAYGDDYGAANTESEYEVLNTLEGEVSTLINQVKMAAEARLATIKQAAWSAWTKDLGDRGLRNSWTKQQGDWTQILKFPRPVPDPDRANWQADFAAYGIWEAALPADMDAYYDNRATLRAEFTTQKNRIDTWYYHLSNMPTDGVHHKLIFNDPSHVRLHENDNSAKEIHGIFSGDAILMTELAWKNKGGVVATSTATDDTYRIPFPNAGTQGGRPTKPGFGQVLNYLTIITESGNRKVITAYPSL</sequence>